<keyword evidence="3" id="KW-1185">Reference proteome</keyword>
<name>A0A6G1DFE5_9ORYZ</name>
<dbReference type="Proteomes" id="UP000479710">
    <property type="component" value="Unassembled WGS sequence"/>
</dbReference>
<comment type="caution">
    <text evidence="2">The sequence shown here is derived from an EMBL/GenBank/DDBJ whole genome shotgun (WGS) entry which is preliminary data.</text>
</comment>
<feature type="compositionally biased region" description="Basic and acidic residues" evidence="1">
    <location>
        <begin position="13"/>
        <end position="29"/>
    </location>
</feature>
<proteinExistence type="predicted"/>
<accession>A0A6G1DFE5</accession>
<organism evidence="2 3">
    <name type="scientific">Oryza meyeriana var. granulata</name>
    <dbReference type="NCBI Taxonomy" id="110450"/>
    <lineage>
        <taxon>Eukaryota</taxon>
        <taxon>Viridiplantae</taxon>
        <taxon>Streptophyta</taxon>
        <taxon>Embryophyta</taxon>
        <taxon>Tracheophyta</taxon>
        <taxon>Spermatophyta</taxon>
        <taxon>Magnoliopsida</taxon>
        <taxon>Liliopsida</taxon>
        <taxon>Poales</taxon>
        <taxon>Poaceae</taxon>
        <taxon>BOP clade</taxon>
        <taxon>Oryzoideae</taxon>
        <taxon>Oryzeae</taxon>
        <taxon>Oryzinae</taxon>
        <taxon>Oryza</taxon>
        <taxon>Oryza meyeriana</taxon>
    </lineage>
</organism>
<dbReference type="EMBL" id="SPHZ02000006">
    <property type="protein sequence ID" value="KAF0911119.1"/>
    <property type="molecule type" value="Genomic_DNA"/>
</dbReference>
<sequence length="63" mass="6562">MSSSAWGVGTVREAGEGGHCDGRDDDGGVDRVGNRIGRDWLGSADSPLLLLHFHRIGGLGDNS</sequence>
<protein>
    <submittedName>
        <fullName evidence="2">Uncharacterized protein</fullName>
    </submittedName>
</protein>
<evidence type="ECO:0000256" key="1">
    <source>
        <dbReference type="SAM" id="MobiDB-lite"/>
    </source>
</evidence>
<evidence type="ECO:0000313" key="2">
    <source>
        <dbReference type="EMBL" id="KAF0911119.1"/>
    </source>
</evidence>
<reference evidence="2 3" key="1">
    <citation type="submission" date="2019-11" db="EMBL/GenBank/DDBJ databases">
        <title>Whole genome sequence of Oryza granulata.</title>
        <authorList>
            <person name="Li W."/>
        </authorList>
    </citation>
    <scope>NUCLEOTIDE SEQUENCE [LARGE SCALE GENOMIC DNA]</scope>
    <source>
        <strain evidence="3">cv. Menghai</strain>
        <tissue evidence="2">Leaf</tissue>
    </source>
</reference>
<dbReference type="AlphaFoldDB" id="A0A6G1DFE5"/>
<evidence type="ECO:0000313" key="3">
    <source>
        <dbReference type="Proteomes" id="UP000479710"/>
    </source>
</evidence>
<gene>
    <name evidence="2" type="ORF">E2562_005489</name>
</gene>
<feature type="region of interest" description="Disordered" evidence="1">
    <location>
        <begin position="1"/>
        <end position="29"/>
    </location>
</feature>